<organism evidence="1 2">
    <name type="scientific">Candidatus Taylorbacteria bacterium RIFCSPLOWO2_12_FULL_43_20</name>
    <dbReference type="NCBI Taxonomy" id="1802332"/>
    <lineage>
        <taxon>Bacteria</taxon>
        <taxon>Candidatus Tayloriibacteriota</taxon>
    </lineage>
</organism>
<gene>
    <name evidence="1" type="ORF">A3G52_02755</name>
</gene>
<evidence type="ECO:0000313" key="1">
    <source>
        <dbReference type="EMBL" id="OHA41560.1"/>
    </source>
</evidence>
<name>A0A1G2NZR0_9BACT</name>
<dbReference type="Proteomes" id="UP000177269">
    <property type="component" value="Unassembled WGS sequence"/>
</dbReference>
<dbReference type="AlphaFoldDB" id="A0A1G2NZR0"/>
<sequence>MVQLLHHPEELEGEISSSPLPLFRGEVLRTFFYRIKEGAEGWGVSSSSSFRKGGGRRPEDFSLFLVNCQLFMLVEDSLFVAFVPIH</sequence>
<dbReference type="EMBL" id="MHSK01000031">
    <property type="protein sequence ID" value="OHA41560.1"/>
    <property type="molecule type" value="Genomic_DNA"/>
</dbReference>
<accession>A0A1G2NZR0</accession>
<reference evidence="1 2" key="1">
    <citation type="journal article" date="2016" name="Nat. Commun.">
        <title>Thousands of microbial genomes shed light on interconnected biogeochemical processes in an aquifer system.</title>
        <authorList>
            <person name="Anantharaman K."/>
            <person name="Brown C.T."/>
            <person name="Hug L.A."/>
            <person name="Sharon I."/>
            <person name="Castelle C.J."/>
            <person name="Probst A.J."/>
            <person name="Thomas B.C."/>
            <person name="Singh A."/>
            <person name="Wilkins M.J."/>
            <person name="Karaoz U."/>
            <person name="Brodie E.L."/>
            <person name="Williams K.H."/>
            <person name="Hubbard S.S."/>
            <person name="Banfield J.F."/>
        </authorList>
    </citation>
    <scope>NUCLEOTIDE SEQUENCE [LARGE SCALE GENOMIC DNA]</scope>
</reference>
<protein>
    <submittedName>
        <fullName evidence="1">Uncharacterized protein</fullName>
    </submittedName>
</protein>
<comment type="caution">
    <text evidence="1">The sequence shown here is derived from an EMBL/GenBank/DDBJ whole genome shotgun (WGS) entry which is preliminary data.</text>
</comment>
<evidence type="ECO:0000313" key="2">
    <source>
        <dbReference type="Proteomes" id="UP000177269"/>
    </source>
</evidence>
<proteinExistence type="predicted"/>